<accession>A0ACC3A2E3</accession>
<protein>
    <submittedName>
        <fullName evidence="1">Uncharacterized protein</fullName>
    </submittedName>
</protein>
<organism evidence="1 2">
    <name type="scientific">Neophaeococcomyces mojaviensis</name>
    <dbReference type="NCBI Taxonomy" id="3383035"/>
    <lineage>
        <taxon>Eukaryota</taxon>
        <taxon>Fungi</taxon>
        <taxon>Dikarya</taxon>
        <taxon>Ascomycota</taxon>
        <taxon>Pezizomycotina</taxon>
        <taxon>Eurotiomycetes</taxon>
        <taxon>Chaetothyriomycetidae</taxon>
        <taxon>Chaetothyriales</taxon>
        <taxon>Chaetothyriales incertae sedis</taxon>
        <taxon>Neophaeococcomyces</taxon>
    </lineage>
</organism>
<comment type="caution">
    <text evidence="1">The sequence shown here is derived from an EMBL/GenBank/DDBJ whole genome shotgun (WGS) entry which is preliminary data.</text>
</comment>
<reference evidence="1" key="1">
    <citation type="submission" date="2022-10" db="EMBL/GenBank/DDBJ databases">
        <title>Culturing micro-colonial fungi from biological soil crusts in the Mojave desert and describing Neophaeococcomyces mojavensis, and introducing the new genera and species Taxawa tesnikishii.</title>
        <authorList>
            <person name="Kurbessoian T."/>
            <person name="Stajich J.E."/>
        </authorList>
    </citation>
    <scope>NUCLEOTIDE SEQUENCE</scope>
    <source>
        <strain evidence="1">JES_112</strain>
    </source>
</reference>
<name>A0ACC3A2E3_9EURO</name>
<sequence>MNTITSISNGEPASNHSNISGPQAQVSIPSSHGQTPSGNPSSNYLQLLSRIAPALRAPLTSPRSQTEMELDIRTERILHLLLLQPPEIRNQVLQWLDPGDLLHLRATCHAMHDFVHESERAICLSLRERIAQKHDISDAIINVPDLSAFFRLSRQYDCVCDVATITAERITRFLKCIGHSDDKSALETWRARKSLRLQKKLVRSFIYLQIYLDYLVDTITKNEEILSHLDDDEYTTLHHVFDLDQQQFLTNQMASLTERDFIDITAALAIFKSVCKARCVPFTFKSHMHPFTSVRQILVYKGLAPFAKMLAKDTGLAQQDVLLRRISREIGQFRRSFLNTSVQAESSYSIHPLEGYNRNRYAYFDPKRSSKARDTFISHQDIWDRSARAFMMRKLGRYPTLQSSTTWIANVVAEEERDSHIIVGPWDMPDRG</sequence>
<evidence type="ECO:0000313" key="2">
    <source>
        <dbReference type="Proteomes" id="UP001172386"/>
    </source>
</evidence>
<keyword evidence="2" id="KW-1185">Reference proteome</keyword>
<dbReference type="Proteomes" id="UP001172386">
    <property type="component" value="Unassembled WGS sequence"/>
</dbReference>
<proteinExistence type="predicted"/>
<gene>
    <name evidence="1" type="ORF">H2198_006618</name>
</gene>
<evidence type="ECO:0000313" key="1">
    <source>
        <dbReference type="EMBL" id="KAJ9654320.1"/>
    </source>
</evidence>
<dbReference type="EMBL" id="JAPDRQ010000124">
    <property type="protein sequence ID" value="KAJ9654320.1"/>
    <property type="molecule type" value="Genomic_DNA"/>
</dbReference>